<comment type="caution">
    <text evidence="2">The sequence shown here is derived from an EMBL/GenBank/DDBJ whole genome shotgun (WGS) entry which is preliminary data.</text>
</comment>
<organism evidence="2 3">
    <name type="scientific">Liparis tanakae</name>
    <name type="common">Tanaka's snailfish</name>
    <dbReference type="NCBI Taxonomy" id="230148"/>
    <lineage>
        <taxon>Eukaryota</taxon>
        <taxon>Metazoa</taxon>
        <taxon>Chordata</taxon>
        <taxon>Craniata</taxon>
        <taxon>Vertebrata</taxon>
        <taxon>Euteleostomi</taxon>
        <taxon>Actinopterygii</taxon>
        <taxon>Neopterygii</taxon>
        <taxon>Teleostei</taxon>
        <taxon>Neoteleostei</taxon>
        <taxon>Acanthomorphata</taxon>
        <taxon>Eupercaria</taxon>
        <taxon>Perciformes</taxon>
        <taxon>Cottioidei</taxon>
        <taxon>Cottales</taxon>
        <taxon>Liparidae</taxon>
        <taxon>Liparis</taxon>
    </lineage>
</organism>
<proteinExistence type="predicted"/>
<gene>
    <name evidence="2" type="ORF">EYF80_064045</name>
</gene>
<sequence>MSDETEQRMCDEDFGSDEEGEEGDVESFLEDNSSELMDRLKELEVNHKNTPVELD</sequence>
<protein>
    <submittedName>
        <fullName evidence="2">Uncharacterized protein</fullName>
    </submittedName>
</protein>
<dbReference type="Proteomes" id="UP000314294">
    <property type="component" value="Unassembled WGS sequence"/>
</dbReference>
<name>A0A4Z2EAS6_9TELE</name>
<reference evidence="2 3" key="1">
    <citation type="submission" date="2019-03" db="EMBL/GenBank/DDBJ databases">
        <title>First draft genome of Liparis tanakae, snailfish: a comprehensive survey of snailfish specific genes.</title>
        <authorList>
            <person name="Kim W."/>
            <person name="Song I."/>
            <person name="Jeong J.-H."/>
            <person name="Kim D."/>
            <person name="Kim S."/>
            <person name="Ryu S."/>
            <person name="Song J.Y."/>
            <person name="Lee S.K."/>
        </authorList>
    </citation>
    <scope>NUCLEOTIDE SEQUENCE [LARGE SCALE GENOMIC DNA]</scope>
    <source>
        <tissue evidence="2">Muscle</tissue>
    </source>
</reference>
<feature type="compositionally biased region" description="Acidic residues" evidence="1">
    <location>
        <begin position="12"/>
        <end position="28"/>
    </location>
</feature>
<evidence type="ECO:0000313" key="2">
    <source>
        <dbReference type="EMBL" id="TNN25823.1"/>
    </source>
</evidence>
<feature type="region of interest" description="Disordered" evidence="1">
    <location>
        <begin position="1"/>
        <end position="28"/>
    </location>
</feature>
<evidence type="ECO:0000313" key="3">
    <source>
        <dbReference type="Proteomes" id="UP000314294"/>
    </source>
</evidence>
<keyword evidence="3" id="KW-1185">Reference proteome</keyword>
<accession>A0A4Z2EAS6</accession>
<feature type="compositionally biased region" description="Basic and acidic residues" evidence="1">
    <location>
        <begin position="1"/>
        <end position="11"/>
    </location>
</feature>
<evidence type="ECO:0000256" key="1">
    <source>
        <dbReference type="SAM" id="MobiDB-lite"/>
    </source>
</evidence>
<dbReference type="AlphaFoldDB" id="A0A4Z2EAS6"/>
<dbReference type="EMBL" id="SRLO01011575">
    <property type="protein sequence ID" value="TNN25823.1"/>
    <property type="molecule type" value="Genomic_DNA"/>
</dbReference>